<reference evidence="7 8" key="1">
    <citation type="journal article" date="2023" name="Plants (Basel)">
        <title>Bridging the Gap: Combining Genomics and Transcriptomics Approaches to Understand Stylosanthes scabra, an Orphan Legume from the Brazilian Caatinga.</title>
        <authorList>
            <person name="Ferreira-Neto J.R.C."/>
            <person name="da Silva M.D."/>
            <person name="Binneck E."/>
            <person name="de Melo N.F."/>
            <person name="da Silva R.H."/>
            <person name="de Melo A.L.T.M."/>
            <person name="Pandolfi V."/>
            <person name="Bustamante F.O."/>
            <person name="Brasileiro-Vidal A.C."/>
            <person name="Benko-Iseppon A.M."/>
        </authorList>
    </citation>
    <scope>NUCLEOTIDE SEQUENCE [LARGE SCALE GENOMIC DNA]</scope>
    <source>
        <tissue evidence="7">Leaves</tissue>
    </source>
</reference>
<organism evidence="7 8">
    <name type="scientific">Stylosanthes scabra</name>
    <dbReference type="NCBI Taxonomy" id="79078"/>
    <lineage>
        <taxon>Eukaryota</taxon>
        <taxon>Viridiplantae</taxon>
        <taxon>Streptophyta</taxon>
        <taxon>Embryophyta</taxon>
        <taxon>Tracheophyta</taxon>
        <taxon>Spermatophyta</taxon>
        <taxon>Magnoliopsida</taxon>
        <taxon>eudicotyledons</taxon>
        <taxon>Gunneridae</taxon>
        <taxon>Pentapetalae</taxon>
        <taxon>rosids</taxon>
        <taxon>fabids</taxon>
        <taxon>Fabales</taxon>
        <taxon>Fabaceae</taxon>
        <taxon>Papilionoideae</taxon>
        <taxon>50 kb inversion clade</taxon>
        <taxon>dalbergioids sensu lato</taxon>
        <taxon>Dalbergieae</taxon>
        <taxon>Pterocarpus clade</taxon>
        <taxon>Stylosanthes</taxon>
    </lineage>
</organism>
<dbReference type="PROSITE" id="PS50405">
    <property type="entry name" value="GST_CTER"/>
    <property type="match status" value="1"/>
</dbReference>
<dbReference type="GO" id="GO:0004364">
    <property type="term" value="F:glutathione transferase activity"/>
    <property type="evidence" value="ECO:0007669"/>
    <property type="project" value="UniProtKB-EC"/>
</dbReference>
<dbReference type="InterPro" id="IPR004046">
    <property type="entry name" value="GST_C"/>
</dbReference>
<sequence length="237" mass="26535">MAAKSSDDLKLLGGWFSPFATRVKIALNIKGLEYENIEEDLNSKSDLLLRSNPVHKKIPVLIHGEKPICESSIIVEYIDEVWSNAPSILPQDAYDRAIARFWVSYIDDKLLACLKNILAGGEDEEEKKPHFEQLEEEVLVRLEEAFNKCSYGKPFFGGNNVGFIDISFGCFLPFMRVIEELNGKKVLVDDKFPALANWAANFAADSVVIETLPEIDKLVLFAKALQQKWAAAKAAAQ</sequence>
<dbReference type="SUPFAM" id="SSF47616">
    <property type="entry name" value="GST C-terminal domain-like"/>
    <property type="match status" value="1"/>
</dbReference>
<dbReference type="InterPro" id="IPR010987">
    <property type="entry name" value="Glutathione-S-Trfase_C-like"/>
</dbReference>
<feature type="domain" description="GST N-terminal" evidence="5">
    <location>
        <begin position="7"/>
        <end position="86"/>
    </location>
</feature>
<evidence type="ECO:0000256" key="4">
    <source>
        <dbReference type="RuleBase" id="RU003494"/>
    </source>
</evidence>
<evidence type="ECO:0000256" key="1">
    <source>
        <dbReference type="ARBA" id="ARBA00012452"/>
    </source>
</evidence>
<dbReference type="EMBL" id="JASCZI010001128">
    <property type="protein sequence ID" value="MED6114352.1"/>
    <property type="molecule type" value="Genomic_DNA"/>
</dbReference>
<dbReference type="Pfam" id="PF00043">
    <property type="entry name" value="GST_C"/>
    <property type="match status" value="1"/>
</dbReference>
<dbReference type="PANTHER" id="PTHR11260:SF779">
    <property type="entry name" value="GLUTATHIONE TRANSFERASE"/>
    <property type="match status" value="1"/>
</dbReference>
<proteinExistence type="inferred from homology"/>
<protein>
    <recommendedName>
        <fullName evidence="1">glutathione transferase</fullName>
        <ecNumber evidence="1">2.5.1.18</ecNumber>
    </recommendedName>
</protein>
<dbReference type="Proteomes" id="UP001341840">
    <property type="component" value="Unassembled WGS sequence"/>
</dbReference>
<dbReference type="InterPro" id="IPR036282">
    <property type="entry name" value="Glutathione-S-Trfase_C_sf"/>
</dbReference>
<evidence type="ECO:0000313" key="8">
    <source>
        <dbReference type="Proteomes" id="UP001341840"/>
    </source>
</evidence>
<dbReference type="PANTHER" id="PTHR11260">
    <property type="entry name" value="GLUTATHIONE S-TRANSFERASE, GST, SUPERFAMILY, GST DOMAIN CONTAINING"/>
    <property type="match status" value="1"/>
</dbReference>
<evidence type="ECO:0000313" key="7">
    <source>
        <dbReference type="EMBL" id="MED6114352.1"/>
    </source>
</evidence>
<dbReference type="Gene3D" id="3.40.30.10">
    <property type="entry name" value="Glutaredoxin"/>
    <property type="match status" value="1"/>
</dbReference>
<name>A0ABU6QRB7_9FABA</name>
<comment type="similarity">
    <text evidence="4">Belongs to the GST superfamily.</text>
</comment>
<dbReference type="SFLD" id="SFLDG01152">
    <property type="entry name" value="Main.3:_Omega-_and_Tau-like"/>
    <property type="match status" value="1"/>
</dbReference>
<evidence type="ECO:0000256" key="3">
    <source>
        <dbReference type="ARBA" id="ARBA00047960"/>
    </source>
</evidence>
<dbReference type="EC" id="2.5.1.18" evidence="1"/>
<keyword evidence="2 7" id="KW-0808">Transferase</keyword>
<keyword evidence="8" id="KW-1185">Reference proteome</keyword>
<dbReference type="SUPFAM" id="SSF52833">
    <property type="entry name" value="Thioredoxin-like"/>
    <property type="match status" value="1"/>
</dbReference>
<evidence type="ECO:0000259" key="5">
    <source>
        <dbReference type="PROSITE" id="PS50404"/>
    </source>
</evidence>
<dbReference type="CDD" id="cd03058">
    <property type="entry name" value="GST_N_Tau"/>
    <property type="match status" value="1"/>
</dbReference>
<dbReference type="InterPro" id="IPR036249">
    <property type="entry name" value="Thioredoxin-like_sf"/>
</dbReference>
<comment type="catalytic activity">
    <reaction evidence="3">
        <text>RX + glutathione = an S-substituted glutathione + a halide anion + H(+)</text>
        <dbReference type="Rhea" id="RHEA:16437"/>
        <dbReference type="ChEBI" id="CHEBI:15378"/>
        <dbReference type="ChEBI" id="CHEBI:16042"/>
        <dbReference type="ChEBI" id="CHEBI:17792"/>
        <dbReference type="ChEBI" id="CHEBI:57925"/>
        <dbReference type="ChEBI" id="CHEBI:90779"/>
        <dbReference type="EC" id="2.5.1.18"/>
    </reaction>
</comment>
<evidence type="ECO:0000259" key="6">
    <source>
        <dbReference type="PROSITE" id="PS50405"/>
    </source>
</evidence>
<dbReference type="InterPro" id="IPR040079">
    <property type="entry name" value="Glutathione_S-Trfase"/>
</dbReference>
<dbReference type="SFLD" id="SFLDG00358">
    <property type="entry name" value="Main_(cytGST)"/>
    <property type="match status" value="1"/>
</dbReference>
<dbReference type="CDD" id="cd03185">
    <property type="entry name" value="GST_C_Tau"/>
    <property type="match status" value="1"/>
</dbReference>
<dbReference type="PROSITE" id="PS50404">
    <property type="entry name" value="GST_NTER"/>
    <property type="match status" value="1"/>
</dbReference>
<evidence type="ECO:0000256" key="2">
    <source>
        <dbReference type="ARBA" id="ARBA00022679"/>
    </source>
</evidence>
<gene>
    <name evidence="7" type="primary">GSTU6_11</name>
    <name evidence="7" type="ORF">PIB30_079474</name>
</gene>
<feature type="domain" description="GST C-terminal" evidence="6">
    <location>
        <begin position="92"/>
        <end position="231"/>
    </location>
</feature>
<dbReference type="Pfam" id="PF02798">
    <property type="entry name" value="GST_N"/>
    <property type="match status" value="1"/>
</dbReference>
<dbReference type="SFLD" id="SFLDS00019">
    <property type="entry name" value="Glutathione_Transferase_(cytos"/>
    <property type="match status" value="1"/>
</dbReference>
<dbReference type="InterPro" id="IPR045073">
    <property type="entry name" value="Omega/Tau-like"/>
</dbReference>
<dbReference type="Gene3D" id="1.20.1050.10">
    <property type="match status" value="1"/>
</dbReference>
<dbReference type="InterPro" id="IPR004045">
    <property type="entry name" value="Glutathione_S-Trfase_N"/>
</dbReference>
<comment type="caution">
    <text evidence="7">The sequence shown here is derived from an EMBL/GenBank/DDBJ whole genome shotgun (WGS) entry which is preliminary data.</text>
</comment>
<dbReference type="InterPro" id="IPR045074">
    <property type="entry name" value="GST_C_Tau"/>
</dbReference>
<accession>A0ABU6QRB7</accession>